<dbReference type="InterPro" id="IPR000515">
    <property type="entry name" value="MetI-like"/>
</dbReference>
<keyword evidence="2 7" id="KW-0813">Transport</keyword>
<feature type="transmembrane region" description="Helical" evidence="7">
    <location>
        <begin position="144"/>
        <end position="165"/>
    </location>
</feature>
<dbReference type="AlphaFoldDB" id="A0A9X4QMT1"/>
<feature type="transmembrane region" description="Helical" evidence="7">
    <location>
        <begin position="38"/>
        <end position="65"/>
    </location>
</feature>
<dbReference type="CDD" id="cd06261">
    <property type="entry name" value="TM_PBP2"/>
    <property type="match status" value="1"/>
</dbReference>
<evidence type="ECO:0000256" key="3">
    <source>
        <dbReference type="ARBA" id="ARBA00022475"/>
    </source>
</evidence>
<proteinExistence type="inferred from homology"/>
<comment type="subcellular location">
    <subcellularLocation>
        <location evidence="1 7">Cell membrane</location>
        <topology evidence="1 7">Multi-pass membrane protein</topology>
    </subcellularLocation>
</comment>
<organism evidence="9 10">
    <name type="scientific">Cohnella ginsengisoli</name>
    <dbReference type="NCBI Taxonomy" id="425004"/>
    <lineage>
        <taxon>Bacteria</taxon>
        <taxon>Bacillati</taxon>
        <taxon>Bacillota</taxon>
        <taxon>Bacilli</taxon>
        <taxon>Bacillales</taxon>
        <taxon>Paenibacillaceae</taxon>
        <taxon>Cohnella</taxon>
    </lineage>
</organism>
<dbReference type="RefSeq" id="WP_277566224.1">
    <property type="nucleotide sequence ID" value="NZ_JAPDHZ010000003.1"/>
</dbReference>
<dbReference type="GO" id="GO:0055085">
    <property type="term" value="P:transmembrane transport"/>
    <property type="evidence" value="ECO:0007669"/>
    <property type="project" value="InterPro"/>
</dbReference>
<evidence type="ECO:0000313" key="10">
    <source>
        <dbReference type="Proteomes" id="UP001153387"/>
    </source>
</evidence>
<sequence>MGKEETAMTEMTGAKVKSSAVPRLVKRDRWRNVYRRKWFYVMMVPGIIYYILFHYAPMAGALIAFQKYNLMKGIWGSPWVGFDNFRVIFDSPEFLQIMRNTLLISIYKIVGSMVPDVILALMLNEIRVRWFKRFVQTITYGPYFLSWVIVYGLVFSFLAPGSGLITNLVRDMGGGQIDLLTDQNFFRPLLVLTEIWKNTGFGAIIYLAAIASINQELYEAAVVDRAGRWRQLWHVTLPGIRDVFVLMLIIRVGGILDAGFDQVFIFLNARVYDVGDIVDTWVYRYGFERLEFGVAAAMGVFKSVVGLIFVLGANRIAKKSRRFGDLVMNRREKEATTDVAGRS</sequence>
<keyword evidence="6 7" id="KW-0472">Membrane</keyword>
<keyword evidence="5 7" id="KW-1133">Transmembrane helix</keyword>
<feature type="transmembrane region" description="Helical" evidence="7">
    <location>
        <begin position="185"/>
        <end position="211"/>
    </location>
</feature>
<evidence type="ECO:0000256" key="7">
    <source>
        <dbReference type="RuleBase" id="RU363032"/>
    </source>
</evidence>
<dbReference type="Proteomes" id="UP001153387">
    <property type="component" value="Unassembled WGS sequence"/>
</dbReference>
<dbReference type="PROSITE" id="PS50928">
    <property type="entry name" value="ABC_TM1"/>
    <property type="match status" value="1"/>
</dbReference>
<evidence type="ECO:0000256" key="1">
    <source>
        <dbReference type="ARBA" id="ARBA00004651"/>
    </source>
</evidence>
<evidence type="ECO:0000256" key="6">
    <source>
        <dbReference type="ARBA" id="ARBA00023136"/>
    </source>
</evidence>
<dbReference type="Gene3D" id="1.10.3720.10">
    <property type="entry name" value="MetI-like"/>
    <property type="match status" value="1"/>
</dbReference>
<dbReference type="Pfam" id="PF00528">
    <property type="entry name" value="BPD_transp_1"/>
    <property type="match status" value="1"/>
</dbReference>
<feature type="transmembrane region" description="Helical" evidence="7">
    <location>
        <begin position="102"/>
        <end position="123"/>
    </location>
</feature>
<dbReference type="GO" id="GO:0005886">
    <property type="term" value="C:plasma membrane"/>
    <property type="evidence" value="ECO:0007669"/>
    <property type="project" value="UniProtKB-SubCell"/>
</dbReference>
<keyword evidence="3" id="KW-1003">Cell membrane</keyword>
<evidence type="ECO:0000313" key="9">
    <source>
        <dbReference type="EMBL" id="MDG0792424.1"/>
    </source>
</evidence>
<dbReference type="InterPro" id="IPR050809">
    <property type="entry name" value="UgpAE/MalFG_permease"/>
</dbReference>
<dbReference type="SUPFAM" id="SSF161098">
    <property type="entry name" value="MetI-like"/>
    <property type="match status" value="1"/>
</dbReference>
<dbReference type="InterPro" id="IPR035906">
    <property type="entry name" value="MetI-like_sf"/>
</dbReference>
<comment type="similarity">
    <text evidence="7">Belongs to the binding-protein-dependent transport system permease family.</text>
</comment>
<evidence type="ECO:0000256" key="4">
    <source>
        <dbReference type="ARBA" id="ARBA00022692"/>
    </source>
</evidence>
<accession>A0A9X4QMT1</accession>
<dbReference type="PANTHER" id="PTHR43227">
    <property type="entry name" value="BLL4140 PROTEIN"/>
    <property type="match status" value="1"/>
</dbReference>
<reference evidence="9 10" key="1">
    <citation type="submission" date="2022-10" db="EMBL/GenBank/DDBJ databases">
        <title>Comparative genomic analysis of Cohnella hashimotonis sp. nov., isolated from the International Space Station.</title>
        <authorList>
            <person name="Simpson A."/>
            <person name="Venkateswaran K."/>
        </authorList>
    </citation>
    <scope>NUCLEOTIDE SEQUENCE [LARGE SCALE GENOMIC DNA]</scope>
    <source>
        <strain evidence="9 10">DSM 18997</strain>
    </source>
</reference>
<keyword evidence="10" id="KW-1185">Reference proteome</keyword>
<dbReference type="PANTHER" id="PTHR43227:SF11">
    <property type="entry name" value="BLL4140 PROTEIN"/>
    <property type="match status" value="1"/>
</dbReference>
<evidence type="ECO:0000259" key="8">
    <source>
        <dbReference type="PROSITE" id="PS50928"/>
    </source>
</evidence>
<dbReference type="EMBL" id="JAPDHZ010000003">
    <property type="protein sequence ID" value="MDG0792424.1"/>
    <property type="molecule type" value="Genomic_DNA"/>
</dbReference>
<evidence type="ECO:0000256" key="5">
    <source>
        <dbReference type="ARBA" id="ARBA00022989"/>
    </source>
</evidence>
<feature type="transmembrane region" description="Helical" evidence="7">
    <location>
        <begin position="292"/>
        <end position="313"/>
    </location>
</feature>
<keyword evidence="4 7" id="KW-0812">Transmembrane</keyword>
<evidence type="ECO:0000256" key="2">
    <source>
        <dbReference type="ARBA" id="ARBA00022448"/>
    </source>
</evidence>
<feature type="domain" description="ABC transmembrane type-1" evidence="8">
    <location>
        <begin position="98"/>
        <end position="313"/>
    </location>
</feature>
<comment type="caution">
    <text evidence="9">The sequence shown here is derived from an EMBL/GenBank/DDBJ whole genome shotgun (WGS) entry which is preliminary data.</text>
</comment>
<name>A0A9X4QMT1_9BACL</name>
<gene>
    <name evidence="9" type="ORF">OMP38_17240</name>
</gene>
<protein>
    <submittedName>
        <fullName evidence="9">ABC transporter permease subunit</fullName>
    </submittedName>
</protein>